<reference evidence="2" key="1">
    <citation type="journal article" date="2013" name="Nature">
        <title>The genomes of four tapeworm species reveal adaptations to parasitism.</title>
        <authorList>
            <person name="Tsai I.J."/>
            <person name="Zarowiecki M."/>
            <person name="Holroyd N."/>
            <person name="Garciarrubio A."/>
            <person name="Sanchez-Flores A."/>
            <person name="Brooks K.L."/>
            <person name="Tracey A."/>
            <person name="Bobes R.J."/>
            <person name="Fragoso G."/>
            <person name="Sciutto E."/>
            <person name="Aslett M."/>
            <person name="Beasley H."/>
            <person name="Bennett H.M."/>
            <person name="Cai J."/>
            <person name="Camicia F."/>
            <person name="Clark R."/>
            <person name="Cucher M."/>
            <person name="De Silva N."/>
            <person name="Day T.A."/>
            <person name="Deplazes P."/>
            <person name="Estrada K."/>
            <person name="Fernandez C."/>
            <person name="Holland P.W."/>
            <person name="Hou J."/>
            <person name="Hu S."/>
            <person name="Huckvale T."/>
            <person name="Hung S.S."/>
            <person name="Kamenetzky L."/>
            <person name="Keane J.A."/>
            <person name="Kiss F."/>
            <person name="Koziol U."/>
            <person name="Lambert O."/>
            <person name="Liu K."/>
            <person name="Luo X."/>
            <person name="Luo Y."/>
            <person name="Macchiaroli N."/>
            <person name="Nichol S."/>
            <person name="Paps J."/>
            <person name="Parkinson J."/>
            <person name="Pouchkina-Stantcheva N."/>
            <person name="Riddiford N."/>
            <person name="Rosenzvit M."/>
            <person name="Salinas G."/>
            <person name="Wasmuth J.D."/>
            <person name="Zamanian M."/>
            <person name="Zheng Y."/>
            <person name="Cai X."/>
            <person name="Soberon X."/>
            <person name="Olson P.D."/>
            <person name="Laclette J.P."/>
            <person name="Brehm K."/>
            <person name="Berriman M."/>
            <person name="Garciarrubio A."/>
            <person name="Bobes R.J."/>
            <person name="Fragoso G."/>
            <person name="Sanchez-Flores A."/>
            <person name="Estrada K."/>
            <person name="Cevallos M.A."/>
            <person name="Morett E."/>
            <person name="Gonzalez V."/>
            <person name="Portillo T."/>
            <person name="Ochoa-Leyva A."/>
            <person name="Jose M.V."/>
            <person name="Sciutto E."/>
            <person name="Landa A."/>
            <person name="Jimenez L."/>
            <person name="Valdes V."/>
            <person name="Carrero J.C."/>
            <person name="Larralde C."/>
            <person name="Morales-Montor J."/>
            <person name="Limon-Lason J."/>
            <person name="Soberon X."/>
            <person name="Laclette J.P."/>
        </authorList>
    </citation>
    <scope>NUCLEOTIDE SEQUENCE [LARGE SCALE GENOMIC DNA]</scope>
</reference>
<accession>A0A0S4MM52</accession>
<dbReference type="AlphaFoldDB" id="A0A0S4MM52"/>
<evidence type="ECO:0000313" key="3">
    <source>
        <dbReference type="Proteomes" id="UP000017246"/>
    </source>
</evidence>
<reference evidence="2" key="2">
    <citation type="submission" date="2015-11" db="EMBL/GenBank/DDBJ databases">
        <authorList>
            <person name="Zhang Y."/>
            <person name="Guo Z."/>
        </authorList>
    </citation>
    <scope>NUCLEOTIDE SEQUENCE</scope>
</reference>
<dbReference type="EMBL" id="LN902846">
    <property type="protein sequence ID" value="CUT99701.1"/>
    <property type="molecule type" value="Genomic_DNA"/>
</dbReference>
<evidence type="ECO:0000313" key="2">
    <source>
        <dbReference type="EMBL" id="CUT99701.1"/>
    </source>
</evidence>
<feature type="compositionally biased region" description="Basic and acidic residues" evidence="1">
    <location>
        <begin position="9"/>
        <end position="20"/>
    </location>
</feature>
<dbReference type="Proteomes" id="UP000017246">
    <property type="component" value="Unassembled WGS sequence"/>
</dbReference>
<dbReference type="OrthoDB" id="2141925at2759"/>
<feature type="region of interest" description="Disordered" evidence="1">
    <location>
        <begin position="1"/>
        <end position="33"/>
    </location>
</feature>
<evidence type="ECO:0000256" key="1">
    <source>
        <dbReference type="SAM" id="MobiDB-lite"/>
    </source>
</evidence>
<dbReference type="Gene3D" id="1.25.40.280">
    <property type="entry name" value="alix/aip1 like domains"/>
    <property type="match status" value="1"/>
</dbReference>
<name>A0A0S4MM52_ECHMU</name>
<keyword evidence="3" id="KW-1185">Reference proteome</keyword>
<proteinExistence type="predicted"/>
<sequence>MPPLPSQEDGVRPDLSKGEMVEQTVERPTVSKSIESADALSEQTRWFVQARANLQVLRESFAHAPSRDMSPELLGFLIQVMQVSYPRLPLSSAPPSFSLSVA</sequence>
<protein>
    <submittedName>
        <fullName evidence="2">Rhophilin 2</fullName>
    </submittedName>
</protein>
<dbReference type="InterPro" id="IPR038499">
    <property type="entry name" value="BRO1_sf"/>
</dbReference>
<organism evidence="2 3">
    <name type="scientific">Echinococcus multilocularis</name>
    <name type="common">Fox tapeworm</name>
    <dbReference type="NCBI Taxonomy" id="6211"/>
    <lineage>
        <taxon>Eukaryota</taxon>
        <taxon>Metazoa</taxon>
        <taxon>Spiralia</taxon>
        <taxon>Lophotrochozoa</taxon>
        <taxon>Platyhelminthes</taxon>
        <taxon>Cestoda</taxon>
        <taxon>Eucestoda</taxon>
        <taxon>Cyclophyllidea</taxon>
        <taxon>Taeniidae</taxon>
        <taxon>Echinococcus</taxon>
    </lineage>
</organism>